<organism evidence="1 2">
    <name type="scientific">Cardiocondyla obscurior</name>
    <dbReference type="NCBI Taxonomy" id="286306"/>
    <lineage>
        <taxon>Eukaryota</taxon>
        <taxon>Metazoa</taxon>
        <taxon>Ecdysozoa</taxon>
        <taxon>Arthropoda</taxon>
        <taxon>Hexapoda</taxon>
        <taxon>Insecta</taxon>
        <taxon>Pterygota</taxon>
        <taxon>Neoptera</taxon>
        <taxon>Endopterygota</taxon>
        <taxon>Hymenoptera</taxon>
        <taxon>Apocrita</taxon>
        <taxon>Aculeata</taxon>
        <taxon>Formicoidea</taxon>
        <taxon>Formicidae</taxon>
        <taxon>Myrmicinae</taxon>
        <taxon>Cardiocondyla</taxon>
    </lineage>
</organism>
<sequence>MSALGYNKLLKFRTQKRAPPFSLPVIFPVISHFVFLRVCNPHSNYLTFGSALNALFCERHCRRRETLLPRSYMLISTRWDNW</sequence>
<reference evidence="1 2" key="1">
    <citation type="submission" date="2023-03" db="EMBL/GenBank/DDBJ databases">
        <title>High recombination rates correlate with genetic variation in Cardiocondyla obscurior ants.</title>
        <authorList>
            <person name="Errbii M."/>
        </authorList>
    </citation>
    <scope>NUCLEOTIDE SEQUENCE [LARGE SCALE GENOMIC DNA]</scope>
    <source>
        <strain evidence="1">Alpha-2009</strain>
        <tissue evidence="1">Whole body</tissue>
    </source>
</reference>
<dbReference type="AlphaFoldDB" id="A0AAW2G761"/>
<dbReference type="Proteomes" id="UP001430953">
    <property type="component" value="Unassembled WGS sequence"/>
</dbReference>
<evidence type="ECO:0000313" key="2">
    <source>
        <dbReference type="Proteomes" id="UP001430953"/>
    </source>
</evidence>
<protein>
    <submittedName>
        <fullName evidence="1">Uncharacterized protein</fullName>
    </submittedName>
</protein>
<keyword evidence="2" id="KW-1185">Reference proteome</keyword>
<gene>
    <name evidence="1" type="ORF">PUN28_005765</name>
</gene>
<dbReference type="EMBL" id="JADYXP020000005">
    <property type="protein sequence ID" value="KAL0123473.1"/>
    <property type="molecule type" value="Genomic_DNA"/>
</dbReference>
<evidence type="ECO:0000313" key="1">
    <source>
        <dbReference type="EMBL" id="KAL0123473.1"/>
    </source>
</evidence>
<accession>A0AAW2G761</accession>
<name>A0AAW2G761_9HYME</name>
<comment type="caution">
    <text evidence="1">The sequence shown here is derived from an EMBL/GenBank/DDBJ whole genome shotgun (WGS) entry which is preliminary data.</text>
</comment>
<proteinExistence type="predicted"/>